<organism evidence="7 8">
    <name type="scientific">Candidatus Gallionella acididurans</name>
    <dbReference type="NCBI Taxonomy" id="1796491"/>
    <lineage>
        <taxon>Bacteria</taxon>
        <taxon>Pseudomonadati</taxon>
        <taxon>Pseudomonadota</taxon>
        <taxon>Betaproteobacteria</taxon>
        <taxon>Nitrosomonadales</taxon>
        <taxon>Gallionellaceae</taxon>
        <taxon>Gallionella</taxon>
    </lineage>
</organism>
<keyword evidence="7" id="KW-0418">Kinase</keyword>
<comment type="subcellular location">
    <subcellularLocation>
        <location evidence="1">Cell membrane</location>
        <topology evidence="1">Multi-pass membrane protein</topology>
    </subcellularLocation>
</comment>
<keyword evidence="3" id="KW-0812">Transmembrane</keyword>
<dbReference type="Gene3D" id="3.30.450.20">
    <property type="entry name" value="PAS domain"/>
    <property type="match status" value="1"/>
</dbReference>
<dbReference type="GO" id="GO:0005886">
    <property type="term" value="C:plasma membrane"/>
    <property type="evidence" value="ECO:0007669"/>
    <property type="project" value="UniProtKB-SubCell"/>
</dbReference>
<dbReference type="Proteomes" id="UP000070578">
    <property type="component" value="Unassembled WGS sequence"/>
</dbReference>
<evidence type="ECO:0000256" key="3">
    <source>
        <dbReference type="ARBA" id="ARBA00022692"/>
    </source>
</evidence>
<accession>A0A139BYD5</accession>
<evidence type="ECO:0000256" key="1">
    <source>
        <dbReference type="ARBA" id="ARBA00004651"/>
    </source>
</evidence>
<dbReference type="EMBL" id="LSLI01000002">
    <property type="protein sequence ID" value="KXS33755.1"/>
    <property type="molecule type" value="Genomic_DNA"/>
</dbReference>
<evidence type="ECO:0000259" key="6">
    <source>
        <dbReference type="SMART" id="SM01049"/>
    </source>
</evidence>
<evidence type="ECO:0000313" key="8">
    <source>
        <dbReference type="Proteomes" id="UP000070578"/>
    </source>
</evidence>
<sequence>MVQFLYFNTGIQPEQLTSGEKLMKNTIVLVSILAVCFSASAFAQEKFATKKEAEAMVVKTVAALKANQAKTLEEITAKDPKYIDRDLYAVVYDMSGKVLAHGANSKMVGKDLIDLKDPDGKEFVKERVELANSKGKFWQEYKFTDPETRRMLPKEAYCEKAGNAVVCAGVYKR</sequence>
<reference evidence="7 8" key="1">
    <citation type="submission" date="2016-02" db="EMBL/GenBank/DDBJ databases">
        <authorList>
            <person name="Wen L."/>
            <person name="He K."/>
            <person name="Yang H."/>
        </authorList>
    </citation>
    <scope>NUCLEOTIDE SEQUENCE [LARGE SCALE GENOMIC DNA]</scope>
    <source>
        <strain evidence="7">ShG14-8</strain>
    </source>
</reference>
<proteinExistence type="predicted"/>
<keyword evidence="5" id="KW-0472">Membrane</keyword>
<protein>
    <submittedName>
        <fullName evidence="7">Histidine kinase</fullName>
    </submittedName>
</protein>
<reference evidence="7 8" key="2">
    <citation type="submission" date="2016-03" db="EMBL/GenBank/DDBJ databases">
        <title>New uncultured bacterium of the family Gallionellaceae from acid mine drainage: description and reconstruction of genome based on metagenomic analysis of microbial community.</title>
        <authorList>
            <person name="Kadnikov V."/>
            <person name="Ivasenko D."/>
            <person name="Beletsky A."/>
            <person name="Mardanov A."/>
            <person name="Danilova E."/>
            <person name="Pimenov N."/>
            <person name="Karnachuk O."/>
            <person name="Ravin N."/>
        </authorList>
    </citation>
    <scope>NUCLEOTIDE SEQUENCE [LARGE SCALE GENOMIC DNA]</scope>
    <source>
        <strain evidence="7">ShG14-8</strain>
    </source>
</reference>
<keyword evidence="2" id="KW-1003">Cell membrane</keyword>
<dbReference type="AlphaFoldDB" id="A0A139BYD5"/>
<gene>
    <name evidence="7" type="ORF">AWT59_0145</name>
</gene>
<keyword evidence="7" id="KW-0808">Transferase</keyword>
<evidence type="ECO:0000256" key="2">
    <source>
        <dbReference type="ARBA" id="ARBA00022475"/>
    </source>
</evidence>
<dbReference type="InterPro" id="IPR033480">
    <property type="entry name" value="sCache_2"/>
</dbReference>
<evidence type="ECO:0000256" key="4">
    <source>
        <dbReference type="ARBA" id="ARBA00022989"/>
    </source>
</evidence>
<evidence type="ECO:0000313" key="7">
    <source>
        <dbReference type="EMBL" id="KXS33755.1"/>
    </source>
</evidence>
<evidence type="ECO:0000256" key="5">
    <source>
        <dbReference type="ARBA" id="ARBA00023136"/>
    </source>
</evidence>
<dbReference type="SMART" id="SM01049">
    <property type="entry name" value="Cache_2"/>
    <property type="match status" value="1"/>
</dbReference>
<name>A0A139BYD5_9PROT</name>
<dbReference type="GO" id="GO:0016301">
    <property type="term" value="F:kinase activity"/>
    <property type="evidence" value="ECO:0007669"/>
    <property type="project" value="UniProtKB-KW"/>
</dbReference>
<comment type="caution">
    <text evidence="7">The sequence shown here is derived from an EMBL/GenBank/DDBJ whole genome shotgun (WGS) entry which is preliminary data.</text>
</comment>
<keyword evidence="4" id="KW-1133">Transmembrane helix</keyword>
<dbReference type="Pfam" id="PF17200">
    <property type="entry name" value="sCache_2"/>
    <property type="match status" value="1"/>
</dbReference>
<feature type="domain" description="Single Cache" evidence="6">
    <location>
        <begin position="39"/>
        <end position="125"/>
    </location>
</feature>